<keyword evidence="2" id="KW-1185">Reference proteome</keyword>
<protein>
    <submittedName>
        <fullName evidence="1">Ribbon-helix-helix protein, copG family</fullName>
    </submittedName>
</protein>
<accession>A0A0S4QYG3</accession>
<evidence type="ECO:0000313" key="2">
    <source>
        <dbReference type="Proteomes" id="UP000198802"/>
    </source>
</evidence>
<evidence type="ECO:0000313" key="1">
    <source>
        <dbReference type="EMBL" id="CUU59948.1"/>
    </source>
</evidence>
<dbReference type="InterPro" id="IPR010985">
    <property type="entry name" value="Ribbon_hlx_hlx"/>
</dbReference>
<dbReference type="Proteomes" id="UP000198802">
    <property type="component" value="Unassembled WGS sequence"/>
</dbReference>
<gene>
    <name evidence="1" type="ORF">Ga0074812_13372</name>
</gene>
<dbReference type="GO" id="GO:0006355">
    <property type="term" value="P:regulation of DNA-templated transcription"/>
    <property type="evidence" value="ECO:0007669"/>
    <property type="project" value="InterPro"/>
</dbReference>
<dbReference type="AlphaFoldDB" id="A0A0S4QYG3"/>
<reference evidence="2" key="1">
    <citation type="submission" date="2015-11" db="EMBL/GenBank/DDBJ databases">
        <authorList>
            <person name="Varghese N."/>
        </authorList>
    </citation>
    <scope>NUCLEOTIDE SEQUENCE [LARGE SCALE GENOMIC DNA]</scope>
    <source>
        <strain evidence="2">DSM 45899</strain>
    </source>
</reference>
<organism evidence="1 2">
    <name type="scientific">Parafrankia irregularis</name>
    <dbReference type="NCBI Taxonomy" id="795642"/>
    <lineage>
        <taxon>Bacteria</taxon>
        <taxon>Bacillati</taxon>
        <taxon>Actinomycetota</taxon>
        <taxon>Actinomycetes</taxon>
        <taxon>Frankiales</taxon>
        <taxon>Frankiaceae</taxon>
        <taxon>Parafrankia</taxon>
    </lineage>
</organism>
<sequence length="67" mass="7901">MAMTLRLTDDEAEALRLRSELEQRSMQEIAREAIREYIEAHSRAELLDQVLDEELPRYAEALRRLGE</sequence>
<dbReference type="SUPFAM" id="SSF47598">
    <property type="entry name" value="Ribbon-helix-helix"/>
    <property type="match status" value="1"/>
</dbReference>
<proteinExistence type="predicted"/>
<dbReference type="EMBL" id="FAOZ01000033">
    <property type="protein sequence ID" value="CUU59948.1"/>
    <property type="molecule type" value="Genomic_DNA"/>
</dbReference>
<name>A0A0S4QYG3_9ACTN</name>